<evidence type="ECO:0000259" key="2">
    <source>
        <dbReference type="PROSITE" id="PS50003"/>
    </source>
</evidence>
<feature type="region of interest" description="Disordered" evidence="1">
    <location>
        <begin position="433"/>
        <end position="452"/>
    </location>
</feature>
<organism evidence="3 4">
    <name type="scientific">Orchesella dallaii</name>
    <dbReference type="NCBI Taxonomy" id="48710"/>
    <lineage>
        <taxon>Eukaryota</taxon>
        <taxon>Metazoa</taxon>
        <taxon>Ecdysozoa</taxon>
        <taxon>Arthropoda</taxon>
        <taxon>Hexapoda</taxon>
        <taxon>Collembola</taxon>
        <taxon>Entomobryomorpha</taxon>
        <taxon>Entomobryoidea</taxon>
        <taxon>Orchesellidae</taxon>
        <taxon>Orchesellinae</taxon>
        <taxon>Orchesella</taxon>
    </lineage>
</organism>
<accession>A0ABP1PMH0</accession>
<dbReference type="CDD" id="cd00821">
    <property type="entry name" value="PH"/>
    <property type="match status" value="1"/>
</dbReference>
<feature type="compositionally biased region" description="Polar residues" evidence="1">
    <location>
        <begin position="139"/>
        <end position="149"/>
    </location>
</feature>
<keyword evidence="4" id="KW-1185">Reference proteome</keyword>
<feature type="region of interest" description="Disordered" evidence="1">
    <location>
        <begin position="519"/>
        <end position="566"/>
    </location>
</feature>
<feature type="compositionally biased region" description="Polar residues" evidence="1">
    <location>
        <begin position="526"/>
        <end position="539"/>
    </location>
</feature>
<dbReference type="SUPFAM" id="SSF50729">
    <property type="entry name" value="PH domain-like"/>
    <property type="match status" value="1"/>
</dbReference>
<evidence type="ECO:0000313" key="4">
    <source>
        <dbReference type="Proteomes" id="UP001642540"/>
    </source>
</evidence>
<feature type="region of interest" description="Disordered" evidence="1">
    <location>
        <begin position="640"/>
        <end position="660"/>
    </location>
</feature>
<feature type="region of interest" description="Disordered" evidence="1">
    <location>
        <begin position="223"/>
        <end position="245"/>
    </location>
</feature>
<reference evidence="3 4" key="1">
    <citation type="submission" date="2024-08" db="EMBL/GenBank/DDBJ databases">
        <authorList>
            <person name="Cucini C."/>
            <person name="Frati F."/>
        </authorList>
    </citation>
    <scope>NUCLEOTIDE SEQUENCE [LARGE SCALE GENOMIC DNA]</scope>
</reference>
<dbReference type="PROSITE" id="PS50003">
    <property type="entry name" value="PH_DOMAIN"/>
    <property type="match status" value="1"/>
</dbReference>
<gene>
    <name evidence="3" type="ORF">ODALV1_LOCUS1660</name>
</gene>
<dbReference type="InterPro" id="IPR011993">
    <property type="entry name" value="PH-like_dom_sf"/>
</dbReference>
<feature type="compositionally biased region" description="Low complexity" evidence="1">
    <location>
        <begin position="53"/>
        <end position="62"/>
    </location>
</feature>
<proteinExistence type="predicted"/>
<evidence type="ECO:0000256" key="1">
    <source>
        <dbReference type="SAM" id="MobiDB-lite"/>
    </source>
</evidence>
<feature type="compositionally biased region" description="Pro residues" evidence="1">
    <location>
        <begin position="168"/>
        <end position="182"/>
    </location>
</feature>
<feature type="compositionally biased region" description="Polar residues" evidence="1">
    <location>
        <begin position="385"/>
        <end position="416"/>
    </location>
</feature>
<protein>
    <recommendedName>
        <fullName evidence="2">PH domain-containing protein</fullName>
    </recommendedName>
</protein>
<dbReference type="EMBL" id="CAXLJM020000005">
    <property type="protein sequence ID" value="CAL8071309.1"/>
    <property type="molecule type" value="Genomic_DNA"/>
</dbReference>
<evidence type="ECO:0000313" key="3">
    <source>
        <dbReference type="EMBL" id="CAL8071309.1"/>
    </source>
</evidence>
<feature type="region of interest" description="Disordered" evidence="1">
    <location>
        <begin position="100"/>
        <end position="195"/>
    </location>
</feature>
<dbReference type="InterPro" id="IPR001849">
    <property type="entry name" value="PH_domain"/>
</dbReference>
<dbReference type="Proteomes" id="UP001642540">
    <property type="component" value="Unassembled WGS sequence"/>
</dbReference>
<feature type="domain" description="PH" evidence="2">
    <location>
        <begin position="250"/>
        <end position="361"/>
    </location>
</feature>
<dbReference type="Gene3D" id="2.30.29.30">
    <property type="entry name" value="Pleckstrin-homology domain (PH domain)/Phosphotyrosine-binding domain (PTB)"/>
    <property type="match status" value="1"/>
</dbReference>
<dbReference type="SMART" id="SM00233">
    <property type="entry name" value="PH"/>
    <property type="match status" value="1"/>
</dbReference>
<name>A0ABP1PMH0_9HEXA</name>
<sequence>MICDKVRNILMYIPCQIVDSSLESEDSRGHFRNFCCNPCSGHRHHYASEQRRSSASSRRNQSVEIEDPEHAFSRHRAAVIAGHRFLSNWDLQNIAPPLPQLAPPPLPPRRLSSFFPPMEPMLPISTQPPPSSRKGSGESRGQNETYSNCTPPPPSCSKRKDSSQKVLPPLPSLAAAPPPPTPSQQALQTPRPSTTSIACPYLSPIDVAATSWEWDFGESETLRTRNPWASSSSGPESGATDRVNIWGDPPVVKKGLLMQQREKMWSRWKERYFILTRDYLHCFRRLRNVYRFQITLSAMGQFIYKLRLANVEEIRWEARRNGNGSRIALSITHEPRILLRTSDDNTEALHHWYSLLQECICMSKIRRQAIRLFNSSSEEESTSSPHTNRSTVEYPQNGSNNSHSTYTVDTSATSGSSQTDILEIYRKVGSLNRHKHNSEHGQPLPPHLHNKPRLSSTTCGFYLHERPQHPHPSLVELPQRAQTQLNKRFPLPALESESDDMEDEIHDILQGLPKRCANPTREMEESSSSQGTATVSKRGNVTEEESPYGNGRSPPIIINHDDTPPPRCESRVTLRDFVKTPWRSSSACVMMMRQEPPTSSSASPNTMILRELRESNAENSSRLSAFPLPSRRPAIPTIQRPMSSFSRPPPHGVFGGRKVLPTPWMKNPTLQIGKGAAFSRSNVIMCPSKLSEDVTFLRRV</sequence>
<comment type="caution">
    <text evidence="3">The sequence shown here is derived from an EMBL/GenBank/DDBJ whole genome shotgun (WGS) entry which is preliminary data.</text>
</comment>
<feature type="region of interest" description="Disordered" evidence="1">
    <location>
        <begin position="375"/>
        <end position="416"/>
    </location>
</feature>
<feature type="region of interest" description="Disordered" evidence="1">
    <location>
        <begin position="47"/>
        <end position="70"/>
    </location>
</feature>